<dbReference type="PRINTS" id="PR00344">
    <property type="entry name" value="BCTRLSENSOR"/>
</dbReference>
<dbReference type="InterPro" id="IPR003660">
    <property type="entry name" value="HAMP_dom"/>
</dbReference>
<evidence type="ECO:0000256" key="14">
    <source>
        <dbReference type="ARBA" id="ARBA00023136"/>
    </source>
</evidence>
<keyword evidence="9" id="KW-0547">Nucleotide-binding</keyword>
<dbReference type="SMART" id="SM00387">
    <property type="entry name" value="HATPase_c"/>
    <property type="match status" value="1"/>
</dbReference>
<dbReference type="Pfam" id="PF02518">
    <property type="entry name" value="HATPase_c"/>
    <property type="match status" value="1"/>
</dbReference>
<feature type="transmembrane region" description="Helical" evidence="15">
    <location>
        <begin position="12"/>
        <end position="30"/>
    </location>
</feature>
<dbReference type="InterPro" id="IPR036890">
    <property type="entry name" value="HATPase_C_sf"/>
</dbReference>
<dbReference type="SMART" id="SM00388">
    <property type="entry name" value="HisKA"/>
    <property type="match status" value="1"/>
</dbReference>
<keyword evidence="10 18" id="KW-0418">Kinase</keyword>
<accession>A0A1G7M275</accession>
<dbReference type="GO" id="GO:0005886">
    <property type="term" value="C:plasma membrane"/>
    <property type="evidence" value="ECO:0007669"/>
    <property type="project" value="UniProtKB-SubCell"/>
</dbReference>
<dbReference type="SMART" id="SM00304">
    <property type="entry name" value="HAMP"/>
    <property type="match status" value="1"/>
</dbReference>
<dbReference type="EMBL" id="FNBS01000016">
    <property type="protein sequence ID" value="SDF55726.1"/>
    <property type="molecule type" value="Genomic_DNA"/>
</dbReference>
<dbReference type="PANTHER" id="PTHR45528:SF1">
    <property type="entry name" value="SENSOR HISTIDINE KINASE CPXA"/>
    <property type="match status" value="1"/>
</dbReference>
<dbReference type="InterPro" id="IPR005467">
    <property type="entry name" value="His_kinase_dom"/>
</dbReference>
<evidence type="ECO:0000256" key="1">
    <source>
        <dbReference type="ARBA" id="ARBA00000085"/>
    </source>
</evidence>
<dbReference type="CDD" id="cd06225">
    <property type="entry name" value="HAMP"/>
    <property type="match status" value="1"/>
</dbReference>
<sequence>MSIKIKLTISYILLITMIIIFFGVISTLTLEKYYIDNIIEILTSQGTSFSRVFDSYIDADIYTISQDVVKKLATDTNAQVQVLNMEGMLLGDSTLSSTPVPVKILTPDVIQAISGESGVYTEKINNERVLHVSVPVKNKLNYVAILRLSSSLEEVSNIIKRLVLFLALVLTVSSLVALIIGFFIANELTKPLEMVKKATQEMAKGNFKVRAEKTSNDEIGILADSFNKMAEELGQLEEMKNEFISNISHELKTPLTSIKGFAITAMDLVEKNSELYEYLNIIDEETDRLSRLVDELLDFSKIELNKIKLSFEEVELDKLIEDTVAILRPHASNYGVNLICKKKIDRVVINGDVNRLKQVLVNIIDNGIKACSRGKYVKVFLDIKDKKAVIRIEDQGQGIPQEEIKYIFDKFYRGKNNKYSGTGLGLAISKKIIEEHKGTITVESEVGKGSVFTIELPLKDR</sequence>
<evidence type="ECO:0000256" key="4">
    <source>
        <dbReference type="ARBA" id="ARBA00012438"/>
    </source>
</evidence>
<evidence type="ECO:0000259" key="17">
    <source>
        <dbReference type="PROSITE" id="PS50885"/>
    </source>
</evidence>
<organism evidence="18 19">
    <name type="scientific">Thermoanaerobacter thermohydrosulfuricus</name>
    <name type="common">Clostridium thermohydrosulfuricum</name>
    <dbReference type="NCBI Taxonomy" id="1516"/>
    <lineage>
        <taxon>Bacteria</taxon>
        <taxon>Bacillati</taxon>
        <taxon>Bacillota</taxon>
        <taxon>Clostridia</taxon>
        <taxon>Thermoanaerobacterales</taxon>
        <taxon>Thermoanaerobacteraceae</taxon>
        <taxon>Thermoanaerobacter</taxon>
    </lineage>
</organism>
<keyword evidence="6" id="KW-0597">Phosphoprotein</keyword>
<keyword evidence="11" id="KW-0067">ATP-binding</keyword>
<feature type="transmembrane region" description="Helical" evidence="15">
    <location>
        <begin position="162"/>
        <end position="185"/>
    </location>
</feature>
<evidence type="ECO:0000256" key="13">
    <source>
        <dbReference type="ARBA" id="ARBA00023012"/>
    </source>
</evidence>
<evidence type="ECO:0000256" key="12">
    <source>
        <dbReference type="ARBA" id="ARBA00022989"/>
    </source>
</evidence>
<dbReference type="EC" id="2.7.13.3" evidence="4"/>
<evidence type="ECO:0000256" key="7">
    <source>
        <dbReference type="ARBA" id="ARBA00022679"/>
    </source>
</evidence>
<dbReference type="InterPro" id="IPR003661">
    <property type="entry name" value="HisK_dim/P_dom"/>
</dbReference>
<dbReference type="SUPFAM" id="SSF158472">
    <property type="entry name" value="HAMP domain-like"/>
    <property type="match status" value="1"/>
</dbReference>
<dbReference type="PROSITE" id="PS50885">
    <property type="entry name" value="HAMP"/>
    <property type="match status" value="1"/>
</dbReference>
<dbReference type="Gene3D" id="3.30.565.10">
    <property type="entry name" value="Histidine kinase-like ATPase, C-terminal domain"/>
    <property type="match status" value="1"/>
</dbReference>
<evidence type="ECO:0000256" key="6">
    <source>
        <dbReference type="ARBA" id="ARBA00022553"/>
    </source>
</evidence>
<evidence type="ECO:0000313" key="19">
    <source>
        <dbReference type="Proteomes" id="UP000183404"/>
    </source>
</evidence>
<keyword evidence="5" id="KW-1003">Cell membrane</keyword>
<evidence type="ECO:0000256" key="2">
    <source>
        <dbReference type="ARBA" id="ARBA00004314"/>
    </source>
</evidence>
<dbReference type="SUPFAM" id="SSF47384">
    <property type="entry name" value="Homodimeric domain of signal transducing histidine kinase"/>
    <property type="match status" value="1"/>
</dbReference>
<keyword evidence="13" id="KW-0902">Two-component regulatory system</keyword>
<dbReference type="Gene3D" id="1.10.8.500">
    <property type="entry name" value="HAMP domain in histidine kinase"/>
    <property type="match status" value="1"/>
</dbReference>
<dbReference type="FunFam" id="1.10.287.130:FF:000001">
    <property type="entry name" value="Two-component sensor histidine kinase"/>
    <property type="match status" value="1"/>
</dbReference>
<keyword evidence="8 15" id="KW-0812">Transmembrane</keyword>
<dbReference type="CDD" id="cd00082">
    <property type="entry name" value="HisKA"/>
    <property type="match status" value="1"/>
</dbReference>
<dbReference type="InterPro" id="IPR004358">
    <property type="entry name" value="Sig_transdc_His_kin-like_C"/>
</dbReference>
<dbReference type="Gene3D" id="1.10.287.130">
    <property type="match status" value="1"/>
</dbReference>
<dbReference type="InterPro" id="IPR029151">
    <property type="entry name" value="Sensor-like_sf"/>
</dbReference>
<dbReference type="InterPro" id="IPR003594">
    <property type="entry name" value="HATPase_dom"/>
</dbReference>
<dbReference type="AlphaFoldDB" id="A0A1G7M275"/>
<feature type="domain" description="Histidine kinase" evidence="16">
    <location>
        <begin position="246"/>
        <end position="460"/>
    </location>
</feature>
<reference evidence="18 19" key="1">
    <citation type="submission" date="2016-10" db="EMBL/GenBank/DDBJ databases">
        <authorList>
            <person name="de Groot N.N."/>
        </authorList>
    </citation>
    <scope>NUCLEOTIDE SEQUENCE [LARGE SCALE GENOMIC DNA]</scope>
    <source>
        <strain evidence="18 19">DSM 569</strain>
    </source>
</reference>
<dbReference type="CDD" id="cd00075">
    <property type="entry name" value="HATPase"/>
    <property type="match status" value="1"/>
</dbReference>
<gene>
    <name evidence="18" type="ORF">SAMN04244560_00902</name>
</gene>
<dbReference type="InterPro" id="IPR036097">
    <property type="entry name" value="HisK_dim/P_sf"/>
</dbReference>
<dbReference type="SUPFAM" id="SSF55874">
    <property type="entry name" value="ATPase domain of HSP90 chaperone/DNA topoisomerase II/histidine kinase"/>
    <property type="match status" value="1"/>
</dbReference>
<dbReference type="GO" id="GO:0005524">
    <property type="term" value="F:ATP binding"/>
    <property type="evidence" value="ECO:0007669"/>
    <property type="project" value="UniProtKB-KW"/>
</dbReference>
<evidence type="ECO:0000256" key="8">
    <source>
        <dbReference type="ARBA" id="ARBA00022692"/>
    </source>
</evidence>
<dbReference type="PANTHER" id="PTHR45528">
    <property type="entry name" value="SENSOR HISTIDINE KINASE CPXA"/>
    <property type="match status" value="1"/>
</dbReference>
<dbReference type="InterPro" id="IPR050398">
    <property type="entry name" value="HssS/ArlS-like"/>
</dbReference>
<evidence type="ECO:0000256" key="10">
    <source>
        <dbReference type="ARBA" id="ARBA00022777"/>
    </source>
</evidence>
<name>A0A1G7M275_THETY</name>
<proteinExistence type="predicted"/>
<evidence type="ECO:0000256" key="11">
    <source>
        <dbReference type="ARBA" id="ARBA00022840"/>
    </source>
</evidence>
<evidence type="ECO:0000259" key="16">
    <source>
        <dbReference type="PROSITE" id="PS50109"/>
    </source>
</evidence>
<dbReference type="Gene3D" id="3.30.450.20">
    <property type="entry name" value="PAS domain"/>
    <property type="match status" value="1"/>
</dbReference>
<dbReference type="GO" id="GO:0000155">
    <property type="term" value="F:phosphorelay sensor kinase activity"/>
    <property type="evidence" value="ECO:0007669"/>
    <property type="project" value="InterPro"/>
</dbReference>
<evidence type="ECO:0000256" key="3">
    <source>
        <dbReference type="ARBA" id="ARBA00004651"/>
    </source>
</evidence>
<dbReference type="GO" id="GO:0045121">
    <property type="term" value="C:membrane raft"/>
    <property type="evidence" value="ECO:0007669"/>
    <property type="project" value="UniProtKB-SubCell"/>
</dbReference>
<dbReference type="PROSITE" id="PS50109">
    <property type="entry name" value="HIS_KIN"/>
    <property type="match status" value="1"/>
</dbReference>
<keyword evidence="14 15" id="KW-0472">Membrane</keyword>
<evidence type="ECO:0000256" key="5">
    <source>
        <dbReference type="ARBA" id="ARBA00022475"/>
    </source>
</evidence>
<evidence type="ECO:0000256" key="9">
    <source>
        <dbReference type="ARBA" id="ARBA00022741"/>
    </source>
</evidence>
<dbReference type="RefSeq" id="WP_003869735.1">
    <property type="nucleotide sequence ID" value="NZ_FNBS01000016.1"/>
</dbReference>
<comment type="subcellular location">
    <subcellularLocation>
        <location evidence="3">Cell membrane</location>
        <topology evidence="3">Multi-pass membrane protein</topology>
    </subcellularLocation>
    <subcellularLocation>
        <location evidence="2">Membrane raft</location>
        <topology evidence="2">Multi-pass membrane protein</topology>
    </subcellularLocation>
</comment>
<feature type="domain" description="HAMP" evidence="17">
    <location>
        <begin position="186"/>
        <end position="238"/>
    </location>
</feature>
<keyword evidence="12 15" id="KW-1133">Transmembrane helix</keyword>
<comment type="catalytic activity">
    <reaction evidence="1">
        <text>ATP + protein L-histidine = ADP + protein N-phospho-L-histidine.</text>
        <dbReference type="EC" id="2.7.13.3"/>
    </reaction>
</comment>
<dbReference type="Pfam" id="PF00512">
    <property type="entry name" value="HisKA"/>
    <property type="match status" value="1"/>
</dbReference>
<evidence type="ECO:0000313" key="18">
    <source>
        <dbReference type="EMBL" id="SDF55726.1"/>
    </source>
</evidence>
<evidence type="ECO:0000256" key="15">
    <source>
        <dbReference type="SAM" id="Phobius"/>
    </source>
</evidence>
<dbReference type="FunFam" id="3.30.565.10:FF:000023">
    <property type="entry name" value="PAS domain-containing sensor histidine kinase"/>
    <property type="match status" value="1"/>
</dbReference>
<keyword evidence="7" id="KW-0808">Transferase</keyword>
<dbReference type="Proteomes" id="UP000183404">
    <property type="component" value="Unassembled WGS sequence"/>
</dbReference>
<dbReference type="SUPFAM" id="SSF103190">
    <property type="entry name" value="Sensory domain-like"/>
    <property type="match status" value="1"/>
</dbReference>
<protein>
    <recommendedName>
        <fullName evidence="4">histidine kinase</fullName>
        <ecNumber evidence="4">2.7.13.3</ecNumber>
    </recommendedName>
</protein>
<dbReference type="Pfam" id="PF00672">
    <property type="entry name" value="HAMP"/>
    <property type="match status" value="1"/>
</dbReference>